<evidence type="ECO:0000313" key="4">
    <source>
        <dbReference type="EMBL" id="CAB9511493.1"/>
    </source>
</evidence>
<feature type="binding site" evidence="1">
    <location>
        <position position="210"/>
    </location>
    <ligand>
        <name>substrate</name>
    </ligand>
</feature>
<evidence type="ECO:0000256" key="1">
    <source>
        <dbReference type="PIRSR" id="PIRSR632852-1"/>
    </source>
</evidence>
<dbReference type="InterPro" id="IPR032852">
    <property type="entry name" value="ALKBH2"/>
</dbReference>
<feature type="binding site" evidence="1">
    <location>
        <position position="198"/>
    </location>
    <ligand>
        <name>2-oxoglutarate</name>
        <dbReference type="ChEBI" id="CHEBI:16810"/>
    </ligand>
</feature>
<dbReference type="PROSITE" id="PS51471">
    <property type="entry name" value="FE2OG_OXY"/>
    <property type="match status" value="1"/>
</dbReference>
<dbReference type="GO" id="GO:0006307">
    <property type="term" value="P:DNA alkylation repair"/>
    <property type="evidence" value="ECO:0007669"/>
    <property type="project" value="TreeGrafter"/>
</dbReference>
<feature type="binding site" evidence="1">
    <location>
        <position position="295"/>
    </location>
    <ligand>
        <name>2-oxoglutarate</name>
        <dbReference type="ChEBI" id="CHEBI:16810"/>
    </ligand>
</feature>
<accession>A0A9N8HDZ8</accession>
<dbReference type="GO" id="GO:0051747">
    <property type="term" value="F:cytosine C-5 DNA demethylase activity"/>
    <property type="evidence" value="ECO:0007669"/>
    <property type="project" value="TreeGrafter"/>
</dbReference>
<feature type="domain" description="Fe2OG dioxygenase" evidence="3">
    <location>
        <begin position="189"/>
        <end position="304"/>
    </location>
</feature>
<dbReference type="OrthoDB" id="46832at2759"/>
<evidence type="ECO:0000259" key="3">
    <source>
        <dbReference type="PROSITE" id="PS51471"/>
    </source>
</evidence>
<dbReference type="Gene3D" id="2.60.120.590">
    <property type="entry name" value="Alpha-ketoglutarate-dependent dioxygenase AlkB-like"/>
    <property type="match status" value="1"/>
</dbReference>
<dbReference type="GO" id="GO:0008198">
    <property type="term" value="F:ferrous iron binding"/>
    <property type="evidence" value="ECO:0007669"/>
    <property type="project" value="TreeGrafter"/>
</dbReference>
<dbReference type="PANTHER" id="PTHR31573">
    <property type="entry name" value="ALPHA-KETOGLUTARATE-DEPENDENT DIOXYGENASE ALKB HOMOLOG 2"/>
    <property type="match status" value="1"/>
</dbReference>
<feature type="compositionally biased region" description="Basic residues" evidence="2">
    <location>
        <begin position="16"/>
        <end position="25"/>
    </location>
</feature>
<protein>
    <submittedName>
        <fullName evidence="4">AlkB, alkylation repair homolog 2 (E. coli)</fullName>
    </submittedName>
</protein>
<dbReference type="SUPFAM" id="SSF51197">
    <property type="entry name" value="Clavaminate synthase-like"/>
    <property type="match status" value="1"/>
</dbReference>
<keyword evidence="5" id="KW-1185">Reference proteome</keyword>
<dbReference type="Pfam" id="PF13532">
    <property type="entry name" value="2OG-FeII_Oxy_2"/>
    <property type="match status" value="1"/>
</dbReference>
<feature type="binding site" evidence="1">
    <location>
        <position position="299"/>
    </location>
    <ligand>
        <name>2-oxoglutarate</name>
        <dbReference type="ChEBI" id="CHEBI:16810"/>
    </ligand>
</feature>
<dbReference type="PANTHER" id="PTHR31573:SF1">
    <property type="entry name" value="DNA OXIDATIVE DEMETHYLASE ALKBH2"/>
    <property type="match status" value="1"/>
</dbReference>
<evidence type="ECO:0000256" key="2">
    <source>
        <dbReference type="SAM" id="MobiDB-lite"/>
    </source>
</evidence>
<dbReference type="EMBL" id="CAICTM010000486">
    <property type="protein sequence ID" value="CAB9511493.1"/>
    <property type="molecule type" value="Genomic_DNA"/>
</dbReference>
<gene>
    <name evidence="4" type="ORF">SEMRO_487_G152920.1</name>
</gene>
<dbReference type="AlphaFoldDB" id="A0A9N8HDZ8"/>
<name>A0A9N8HDZ8_9STRA</name>
<feature type="binding site" evidence="1">
    <location>
        <position position="279"/>
    </location>
    <ligand>
        <name>2-oxoglutarate</name>
        <dbReference type="ChEBI" id="CHEBI:16810"/>
    </ligand>
</feature>
<feature type="binding site" evidence="1">
    <location>
        <position position="196"/>
    </location>
    <ligand>
        <name>2-oxoglutarate</name>
        <dbReference type="ChEBI" id="CHEBI:16810"/>
    </ligand>
</feature>
<dbReference type="InterPro" id="IPR027450">
    <property type="entry name" value="AlkB-like"/>
</dbReference>
<feature type="binding site" evidence="1">
    <location>
        <position position="207"/>
    </location>
    <ligand>
        <name>2-oxoglutarate</name>
        <dbReference type="ChEBI" id="CHEBI:16810"/>
    </ligand>
</feature>
<feature type="region of interest" description="Disordered" evidence="2">
    <location>
        <begin position="1"/>
        <end position="25"/>
    </location>
</feature>
<sequence length="307" mass="35294">MVVTPGNGNPQPGRPPTRRPRKRKHCEQHPLAKFQSLQYCMMTYPIPSSTPPLCQRIHKRRCSTLPTDPQAEMLGQKLGQTPTYLTHDGKSWVIHVKRWLPTPSRDAFLAEWNLHPQSRHEIQVYGKSCLEKRWSQSWGFSYKYSGNVNAARPIEESTVIRSLLDTINGLLLIDEEDNAKNNTPQEERPYNGCLQNWYTPNDHIGLHADDERSLNAAFPIWSLSWGGTRRFLLRPKKSKKKTAVNNNNHIIISDEPIELLLEDGDMVLMGGTCQETHKHEVPKFRKTMDPPTSDRINWTIRAFQPSS</sequence>
<dbReference type="GO" id="GO:0035516">
    <property type="term" value="F:broad specificity oxidative DNA demethylase activity"/>
    <property type="evidence" value="ECO:0007669"/>
    <property type="project" value="TreeGrafter"/>
</dbReference>
<dbReference type="Proteomes" id="UP001153069">
    <property type="component" value="Unassembled WGS sequence"/>
</dbReference>
<feature type="binding site" evidence="1">
    <location>
        <position position="301"/>
    </location>
    <ligand>
        <name>2-oxoglutarate</name>
        <dbReference type="ChEBI" id="CHEBI:16810"/>
    </ligand>
</feature>
<feature type="compositionally biased region" description="Low complexity" evidence="2">
    <location>
        <begin position="1"/>
        <end position="11"/>
    </location>
</feature>
<dbReference type="InterPro" id="IPR037151">
    <property type="entry name" value="AlkB-like_sf"/>
</dbReference>
<evidence type="ECO:0000313" key="5">
    <source>
        <dbReference type="Proteomes" id="UP001153069"/>
    </source>
</evidence>
<comment type="caution">
    <text evidence="4">The sequence shown here is derived from an EMBL/GenBank/DDBJ whole genome shotgun (WGS) entry which is preliminary data.</text>
</comment>
<reference evidence="4" key="1">
    <citation type="submission" date="2020-06" db="EMBL/GenBank/DDBJ databases">
        <authorList>
            <consortium name="Plant Systems Biology data submission"/>
        </authorList>
    </citation>
    <scope>NUCLEOTIDE SEQUENCE</scope>
    <source>
        <strain evidence="4">D6</strain>
    </source>
</reference>
<proteinExistence type="predicted"/>
<organism evidence="4 5">
    <name type="scientific">Seminavis robusta</name>
    <dbReference type="NCBI Taxonomy" id="568900"/>
    <lineage>
        <taxon>Eukaryota</taxon>
        <taxon>Sar</taxon>
        <taxon>Stramenopiles</taxon>
        <taxon>Ochrophyta</taxon>
        <taxon>Bacillariophyta</taxon>
        <taxon>Bacillariophyceae</taxon>
        <taxon>Bacillariophycidae</taxon>
        <taxon>Naviculales</taxon>
        <taxon>Naviculaceae</taxon>
        <taxon>Seminavis</taxon>
    </lineage>
</organism>
<dbReference type="InterPro" id="IPR005123">
    <property type="entry name" value="Oxoglu/Fe-dep_dioxygenase_dom"/>
</dbReference>